<reference evidence="1" key="1">
    <citation type="journal article" date="2014" name="Front. Microbiol.">
        <title>High frequency of phylogenetically diverse reductive dehalogenase-homologous genes in deep subseafloor sedimentary metagenomes.</title>
        <authorList>
            <person name="Kawai M."/>
            <person name="Futagami T."/>
            <person name="Toyoda A."/>
            <person name="Takaki Y."/>
            <person name="Nishi S."/>
            <person name="Hori S."/>
            <person name="Arai W."/>
            <person name="Tsubouchi T."/>
            <person name="Morono Y."/>
            <person name="Uchiyama I."/>
            <person name="Ito T."/>
            <person name="Fujiyama A."/>
            <person name="Inagaki F."/>
            <person name="Takami H."/>
        </authorList>
    </citation>
    <scope>NUCLEOTIDE SEQUENCE</scope>
    <source>
        <strain evidence="1">Expedition CK06-06</strain>
    </source>
</reference>
<evidence type="ECO:0008006" key="2">
    <source>
        <dbReference type="Google" id="ProtNLM"/>
    </source>
</evidence>
<sequence>KEIVSLHGGKIEVKSELNRGTSFMVKLPILAVDGRLKAIRKLLGEYLLETESIKKEQ</sequence>
<dbReference type="Gene3D" id="3.30.565.10">
    <property type="entry name" value="Histidine kinase-like ATPase, C-terminal domain"/>
    <property type="match status" value="1"/>
</dbReference>
<dbReference type="AlphaFoldDB" id="X1MJJ2"/>
<dbReference type="SUPFAM" id="SSF55874">
    <property type="entry name" value="ATPase domain of HSP90 chaperone/DNA topoisomerase II/histidine kinase"/>
    <property type="match status" value="1"/>
</dbReference>
<gene>
    <name evidence="1" type="ORF">S06H3_25153</name>
</gene>
<organism evidence="1">
    <name type="scientific">marine sediment metagenome</name>
    <dbReference type="NCBI Taxonomy" id="412755"/>
    <lineage>
        <taxon>unclassified sequences</taxon>
        <taxon>metagenomes</taxon>
        <taxon>ecological metagenomes</taxon>
    </lineage>
</organism>
<evidence type="ECO:0000313" key="1">
    <source>
        <dbReference type="EMBL" id="GAI31438.1"/>
    </source>
</evidence>
<proteinExistence type="predicted"/>
<feature type="non-terminal residue" evidence="1">
    <location>
        <position position="57"/>
    </location>
</feature>
<comment type="caution">
    <text evidence="1">The sequence shown here is derived from an EMBL/GenBank/DDBJ whole genome shotgun (WGS) entry which is preliminary data.</text>
</comment>
<accession>X1MJJ2</accession>
<protein>
    <recommendedName>
        <fullName evidence="2">Histidine kinase/HSP90-like ATPase domain-containing protein</fullName>
    </recommendedName>
</protein>
<name>X1MJJ2_9ZZZZ</name>
<dbReference type="EMBL" id="BARV01014375">
    <property type="protein sequence ID" value="GAI31438.1"/>
    <property type="molecule type" value="Genomic_DNA"/>
</dbReference>
<dbReference type="InterPro" id="IPR036890">
    <property type="entry name" value="HATPase_C_sf"/>
</dbReference>
<feature type="non-terminal residue" evidence="1">
    <location>
        <position position="1"/>
    </location>
</feature>